<keyword evidence="1" id="KW-0805">Transcription regulation</keyword>
<organism evidence="5 6">
    <name type="scientific">Thermoclostridium stercorarium subsp. thermolacticum DSM 2910</name>
    <dbReference type="NCBI Taxonomy" id="1121336"/>
    <lineage>
        <taxon>Bacteria</taxon>
        <taxon>Bacillati</taxon>
        <taxon>Bacillota</taxon>
        <taxon>Clostridia</taxon>
        <taxon>Eubacteriales</taxon>
        <taxon>Oscillospiraceae</taxon>
        <taxon>Thermoclostridium</taxon>
    </lineage>
</organism>
<gene>
    <name evidence="5" type="ORF">CSTERTH_01335</name>
</gene>
<feature type="domain" description="HTH lacI-type" evidence="4">
    <location>
        <begin position="6"/>
        <end position="60"/>
    </location>
</feature>
<evidence type="ECO:0000256" key="3">
    <source>
        <dbReference type="ARBA" id="ARBA00023163"/>
    </source>
</evidence>
<reference evidence="5 6" key="1">
    <citation type="submission" date="2016-02" db="EMBL/GenBank/DDBJ databases">
        <title>Comparison of Clostridium stercorarium subspecies using comparative genomics and transcriptomics.</title>
        <authorList>
            <person name="Schellenberg J."/>
            <person name="Thallinger G."/>
            <person name="Levin D.B."/>
            <person name="Zhang X."/>
            <person name="Alvare G."/>
            <person name="Fristensky B."/>
            <person name="Sparling R."/>
        </authorList>
    </citation>
    <scope>NUCLEOTIDE SEQUENCE [LARGE SCALE GENOMIC DNA]</scope>
    <source>
        <strain evidence="5 6">DSM 2910</strain>
    </source>
</reference>
<keyword evidence="2" id="KW-0238">DNA-binding</keyword>
<name>A0A1B1YAL3_THEST</name>
<dbReference type="SMART" id="SM00354">
    <property type="entry name" value="HTH_LACI"/>
    <property type="match status" value="1"/>
</dbReference>
<protein>
    <submittedName>
        <fullName evidence="5">LacI family transcriptional regulator</fullName>
    </submittedName>
</protein>
<dbReference type="RefSeq" id="WP_015357961.1">
    <property type="nucleotide sequence ID" value="NZ_CP014672.1"/>
</dbReference>
<evidence type="ECO:0000256" key="2">
    <source>
        <dbReference type="ARBA" id="ARBA00023125"/>
    </source>
</evidence>
<dbReference type="Gene3D" id="1.10.260.40">
    <property type="entry name" value="lambda repressor-like DNA-binding domains"/>
    <property type="match status" value="1"/>
</dbReference>
<dbReference type="InterPro" id="IPR028082">
    <property type="entry name" value="Peripla_BP_I"/>
</dbReference>
<evidence type="ECO:0000313" key="5">
    <source>
        <dbReference type="EMBL" id="ANW97769.1"/>
    </source>
</evidence>
<dbReference type="AlphaFoldDB" id="A0A1B1YAL3"/>
<dbReference type="OrthoDB" id="9784962at2"/>
<dbReference type="PANTHER" id="PTHR30146:SF150">
    <property type="entry name" value="ARABINOSE METABOLISM TRANSCRIPTIONAL REPRESSOR"/>
    <property type="match status" value="1"/>
</dbReference>
<dbReference type="GO" id="GO:0003700">
    <property type="term" value="F:DNA-binding transcription factor activity"/>
    <property type="evidence" value="ECO:0007669"/>
    <property type="project" value="TreeGrafter"/>
</dbReference>
<dbReference type="PROSITE" id="PS50932">
    <property type="entry name" value="HTH_LACI_2"/>
    <property type="match status" value="1"/>
</dbReference>
<dbReference type="SUPFAM" id="SSF53822">
    <property type="entry name" value="Periplasmic binding protein-like I"/>
    <property type="match status" value="1"/>
</dbReference>
<dbReference type="SUPFAM" id="SSF47413">
    <property type="entry name" value="lambda repressor-like DNA-binding domains"/>
    <property type="match status" value="1"/>
</dbReference>
<dbReference type="InterPro" id="IPR010982">
    <property type="entry name" value="Lambda_DNA-bd_dom_sf"/>
</dbReference>
<evidence type="ECO:0000313" key="6">
    <source>
        <dbReference type="Proteomes" id="UP000092971"/>
    </source>
</evidence>
<dbReference type="CDD" id="cd01392">
    <property type="entry name" value="HTH_LacI"/>
    <property type="match status" value="1"/>
</dbReference>
<dbReference type="GO" id="GO:0000976">
    <property type="term" value="F:transcription cis-regulatory region binding"/>
    <property type="evidence" value="ECO:0007669"/>
    <property type="project" value="TreeGrafter"/>
</dbReference>
<evidence type="ECO:0000259" key="4">
    <source>
        <dbReference type="PROSITE" id="PS50932"/>
    </source>
</evidence>
<keyword evidence="3" id="KW-0804">Transcription</keyword>
<dbReference type="EMBL" id="CP014672">
    <property type="protein sequence ID" value="ANW97769.1"/>
    <property type="molecule type" value="Genomic_DNA"/>
</dbReference>
<accession>A0A1B1YAL3</accession>
<dbReference type="Pfam" id="PF00356">
    <property type="entry name" value="LacI"/>
    <property type="match status" value="1"/>
</dbReference>
<dbReference type="CDD" id="cd06267">
    <property type="entry name" value="PBP1_LacI_sugar_binding-like"/>
    <property type="match status" value="1"/>
</dbReference>
<proteinExistence type="predicted"/>
<evidence type="ECO:0000256" key="1">
    <source>
        <dbReference type="ARBA" id="ARBA00023015"/>
    </source>
</evidence>
<dbReference type="PANTHER" id="PTHR30146">
    <property type="entry name" value="LACI-RELATED TRANSCRIPTIONAL REPRESSOR"/>
    <property type="match status" value="1"/>
</dbReference>
<sequence>MKKTKVSIRDIARECNVSVATVSRVINNSGAVREETRKLVQSVIEKYNYRPNELARGLYTQRTKSIGVILPEITNHFFAKVFLEIEKAAIEYGQTVFLCNTMSDNALQDFYTMRLSEKQVDGLILLGGRVNETVTNVQYVKLLKNVIYPTPVVIINGKLDNYYDNCASVSSDEYEAMFQAVDYLTGLGHKKIGFLGGIRGIMSTDIKLNALEKAKDLYDFTMKDEWIKLSSYTYQGGVEAMLKLLKEKELPTAIISINDEVAAGVINTCISEGYKVPEDFSVLGFDNSSISMITMPKLTTLSHPYMELGSMAVDFLNNMINDKPMKGITNISLKMDLVERESCSVPRKW</sequence>
<dbReference type="InterPro" id="IPR046335">
    <property type="entry name" value="LacI/GalR-like_sensor"/>
</dbReference>
<dbReference type="Proteomes" id="UP000092971">
    <property type="component" value="Chromosome"/>
</dbReference>
<dbReference type="Pfam" id="PF13377">
    <property type="entry name" value="Peripla_BP_3"/>
    <property type="match status" value="1"/>
</dbReference>
<dbReference type="Gene3D" id="3.40.50.2300">
    <property type="match status" value="2"/>
</dbReference>
<dbReference type="InterPro" id="IPR000843">
    <property type="entry name" value="HTH_LacI"/>
</dbReference>